<feature type="binding site" evidence="5">
    <location>
        <begin position="97"/>
        <end position="104"/>
    </location>
    <ligand>
        <name>ATP</name>
        <dbReference type="ChEBI" id="CHEBI:30616"/>
    </ligand>
</feature>
<dbReference type="GO" id="GO:0005524">
    <property type="term" value="F:ATP binding"/>
    <property type="evidence" value="ECO:0007669"/>
    <property type="project" value="UniProtKB-UniRule"/>
</dbReference>
<dbReference type="Pfam" id="PF00225">
    <property type="entry name" value="Kinesin"/>
    <property type="match status" value="1"/>
</dbReference>
<dbReference type="EMBL" id="KV961305">
    <property type="protein sequence ID" value="PIO16186.1"/>
    <property type="molecule type" value="Genomic_DNA"/>
</dbReference>
<evidence type="ECO:0000256" key="2">
    <source>
        <dbReference type="ARBA" id="ARBA00022840"/>
    </source>
</evidence>
<dbReference type="OrthoDB" id="3176171at2759"/>
<feature type="non-terminal residue" evidence="10">
    <location>
        <position position="917"/>
    </location>
</feature>
<name>A0A2G9QKU5_AQUCT</name>
<gene>
    <name evidence="10" type="ORF">AB205_0030400</name>
</gene>
<feature type="compositionally biased region" description="Gly residues" evidence="8">
    <location>
        <begin position="883"/>
        <end position="917"/>
    </location>
</feature>
<dbReference type="Gene3D" id="3.40.850.10">
    <property type="entry name" value="Kinesin motor domain"/>
    <property type="match status" value="1"/>
</dbReference>
<dbReference type="InterPro" id="IPR000253">
    <property type="entry name" value="FHA_dom"/>
</dbReference>
<protein>
    <recommendedName>
        <fullName evidence="6">Kinesin-like protein</fullName>
    </recommendedName>
</protein>
<dbReference type="InterPro" id="IPR019821">
    <property type="entry name" value="Kinesin_motor_CS"/>
</dbReference>
<organism evidence="10 11">
    <name type="scientific">Aquarana catesbeiana</name>
    <name type="common">American bullfrog</name>
    <name type="synonym">Rana catesbeiana</name>
    <dbReference type="NCBI Taxonomy" id="8400"/>
    <lineage>
        <taxon>Eukaryota</taxon>
        <taxon>Metazoa</taxon>
        <taxon>Chordata</taxon>
        <taxon>Craniata</taxon>
        <taxon>Vertebrata</taxon>
        <taxon>Euteleostomi</taxon>
        <taxon>Amphibia</taxon>
        <taxon>Batrachia</taxon>
        <taxon>Anura</taxon>
        <taxon>Neobatrachia</taxon>
        <taxon>Ranoidea</taxon>
        <taxon>Ranidae</taxon>
        <taxon>Aquarana</taxon>
    </lineage>
</organism>
<feature type="coiled-coil region" evidence="7">
    <location>
        <begin position="345"/>
        <end position="419"/>
    </location>
</feature>
<dbReference type="PROSITE" id="PS50067">
    <property type="entry name" value="KINESIN_MOTOR_2"/>
    <property type="match status" value="1"/>
</dbReference>
<reference evidence="11" key="1">
    <citation type="journal article" date="2017" name="Nat. Commun.">
        <title>The North American bullfrog draft genome provides insight into hormonal regulation of long noncoding RNA.</title>
        <authorList>
            <person name="Hammond S.A."/>
            <person name="Warren R.L."/>
            <person name="Vandervalk B.P."/>
            <person name="Kucuk E."/>
            <person name="Khan H."/>
            <person name="Gibb E.A."/>
            <person name="Pandoh P."/>
            <person name="Kirk H."/>
            <person name="Zhao Y."/>
            <person name="Jones M."/>
            <person name="Mungall A.J."/>
            <person name="Coope R."/>
            <person name="Pleasance S."/>
            <person name="Moore R.A."/>
            <person name="Holt R.A."/>
            <person name="Round J.M."/>
            <person name="Ohora S."/>
            <person name="Walle B.V."/>
            <person name="Veldhoen N."/>
            <person name="Helbing C.C."/>
            <person name="Birol I."/>
        </authorList>
    </citation>
    <scope>NUCLEOTIDE SEQUENCE [LARGE SCALE GENOMIC DNA]</scope>
</reference>
<dbReference type="PROSITE" id="PS00411">
    <property type="entry name" value="KINESIN_MOTOR_1"/>
    <property type="match status" value="1"/>
</dbReference>
<evidence type="ECO:0000256" key="6">
    <source>
        <dbReference type="RuleBase" id="RU000394"/>
    </source>
</evidence>
<sequence>MNNSNVKVAVRVRPLNQKEEVLSSECVVRVSGNQITLLPPISYKEKARNDPHNFTFDNCFWTEDRHDTGQEDVFRHLGDGALENIWHGYNVCIFAYGQTGSGKTFSMMGTDDQPGIVPRICSALFGKESNDSETIRIEASYFEIYNEEVRDLLRSTKKQKKLRVREDRVLGPYVEGLSCHAVQNYGKIKLLLDQGNNQRAIAETKMNEQSSRSHAILTLNVTQTCNDHKSGASRELMSKVSLVDLAGSERSYKSGAQGRQLKESCNINKSLLTLGLVINSLAKISENKKRGQYVNYRDSVLTWLLKNSLGGNSKTIMLATVSPAADNYQETLSTLKYADSAKQIVNQAVVNEDRKSEVIEELQEEIKRLREQLTKTEQLKQAELQEQLEEKENLLRDLKTSWEEKLKRTEAATQEWRKNLENMGVIPNKQDVIFSNQCYLIQQGTTLIVHNITDHTKIGSGLSQDIQISGAEQEHCVIRRTEDEVFLIPINNSKTYINGCLFKTLTQLWHEDKIQIRNNVFILHLPNRPKPDHMKTKVSSEAEAQTYNELNTENDTLFIPFNRDGWNSSLDEKSKLDKKAKGFTQSIPATDEFFSFPKNKMSDMFTQLSSESNSCLNNMNVNTIRNTPAEYLEIGVGRQIQDSMVQCSPQYGEASSQTFEGLKSRDYFQDTPEMEYHATLPRMHGAGTEDRIGVGNPHVAGIRGRIRPGYSHRAGTGGKIGLVYSHGAGTGGRIGPGNSHGAGTGDRIELGNPHVAGIGGKIGPGYSHGAGTGGRIGPGNSHGAGTGGRIGLGYSHGAGTGGRIGLGYSHGAGTGGRIGLEYSHAAGTRGRIGPDNSHGAGTGGRIGLEYSHGAGTRGRIGLSNSQGAGTGGRLGLSNSHGAGTCGRIGPGNSQGAGTRGRIGPGNSQGAGTVGRIG</sequence>
<dbReference type="PANTHER" id="PTHR47117">
    <property type="entry name" value="STAR-RELATED LIPID TRANSFER PROTEIN 9"/>
    <property type="match status" value="1"/>
</dbReference>
<dbReference type="AlphaFoldDB" id="A0A2G9QKU5"/>
<dbReference type="GO" id="GO:0007018">
    <property type="term" value="P:microtubule-based movement"/>
    <property type="evidence" value="ECO:0007669"/>
    <property type="project" value="InterPro"/>
</dbReference>
<dbReference type="InterPro" id="IPR027417">
    <property type="entry name" value="P-loop_NTPase"/>
</dbReference>
<dbReference type="SUPFAM" id="SSF52540">
    <property type="entry name" value="P-loop containing nucleoside triphosphate hydrolases"/>
    <property type="match status" value="1"/>
</dbReference>
<evidence type="ECO:0000313" key="11">
    <source>
        <dbReference type="Proteomes" id="UP000228934"/>
    </source>
</evidence>
<comment type="similarity">
    <text evidence="5 6">Belongs to the TRAFAC class myosin-kinesin ATPase superfamily. Kinesin family.</text>
</comment>
<evidence type="ECO:0000313" key="10">
    <source>
        <dbReference type="EMBL" id="PIO16186.1"/>
    </source>
</evidence>
<dbReference type="Proteomes" id="UP000228934">
    <property type="component" value="Unassembled WGS sequence"/>
</dbReference>
<dbReference type="InterPro" id="IPR008984">
    <property type="entry name" value="SMAD_FHA_dom_sf"/>
</dbReference>
<dbReference type="PRINTS" id="PR00380">
    <property type="entry name" value="KINESINHEAVY"/>
</dbReference>
<dbReference type="SMART" id="SM00129">
    <property type="entry name" value="KISc"/>
    <property type="match status" value="1"/>
</dbReference>
<dbReference type="Gene3D" id="6.10.250.2520">
    <property type="match status" value="1"/>
</dbReference>
<dbReference type="GO" id="GO:0005874">
    <property type="term" value="C:microtubule"/>
    <property type="evidence" value="ECO:0007669"/>
    <property type="project" value="UniProtKB-KW"/>
</dbReference>
<dbReference type="SUPFAM" id="SSF49879">
    <property type="entry name" value="SMAD/FHA domain"/>
    <property type="match status" value="1"/>
</dbReference>
<keyword evidence="2 5" id="KW-0067">ATP-binding</keyword>
<dbReference type="Pfam" id="PF00498">
    <property type="entry name" value="FHA"/>
    <property type="match status" value="1"/>
</dbReference>
<keyword evidence="6" id="KW-0493">Microtubule</keyword>
<evidence type="ECO:0000256" key="4">
    <source>
        <dbReference type="ARBA" id="ARBA00023175"/>
    </source>
</evidence>
<evidence type="ECO:0000256" key="5">
    <source>
        <dbReference type="PROSITE-ProRule" id="PRU00283"/>
    </source>
</evidence>
<feature type="domain" description="Kinesin motor" evidence="9">
    <location>
        <begin position="5"/>
        <end position="344"/>
    </location>
</feature>
<evidence type="ECO:0000256" key="7">
    <source>
        <dbReference type="SAM" id="Coils"/>
    </source>
</evidence>
<proteinExistence type="inferred from homology"/>
<dbReference type="InterPro" id="IPR036961">
    <property type="entry name" value="Kinesin_motor_dom_sf"/>
</dbReference>
<evidence type="ECO:0000256" key="1">
    <source>
        <dbReference type="ARBA" id="ARBA00022741"/>
    </source>
</evidence>
<evidence type="ECO:0000259" key="9">
    <source>
        <dbReference type="PROSITE" id="PS50067"/>
    </source>
</evidence>
<feature type="region of interest" description="Disordered" evidence="8">
    <location>
        <begin position="831"/>
        <end position="917"/>
    </location>
</feature>
<dbReference type="GO" id="GO:0008017">
    <property type="term" value="F:microtubule binding"/>
    <property type="evidence" value="ECO:0007669"/>
    <property type="project" value="InterPro"/>
</dbReference>
<dbReference type="GO" id="GO:0003777">
    <property type="term" value="F:microtubule motor activity"/>
    <property type="evidence" value="ECO:0007669"/>
    <property type="project" value="InterPro"/>
</dbReference>
<accession>A0A2G9QKU5</accession>
<dbReference type="Gene3D" id="2.60.200.20">
    <property type="match status" value="1"/>
</dbReference>
<keyword evidence="1 5" id="KW-0547">Nucleotide-binding</keyword>
<keyword evidence="4 5" id="KW-0505">Motor protein</keyword>
<evidence type="ECO:0000256" key="8">
    <source>
        <dbReference type="SAM" id="MobiDB-lite"/>
    </source>
</evidence>
<evidence type="ECO:0000256" key="3">
    <source>
        <dbReference type="ARBA" id="ARBA00023054"/>
    </source>
</evidence>
<keyword evidence="11" id="KW-1185">Reference proteome</keyword>
<dbReference type="InterPro" id="IPR001752">
    <property type="entry name" value="Kinesin_motor_dom"/>
</dbReference>
<keyword evidence="3 7" id="KW-0175">Coiled coil</keyword>